<dbReference type="PROSITE" id="PS00018">
    <property type="entry name" value="EF_HAND_1"/>
    <property type="match status" value="1"/>
</dbReference>
<dbReference type="PANTHER" id="PTHR11926">
    <property type="entry name" value="GLUCOSYL/GLUCURONOSYL TRANSFERASES"/>
    <property type="match status" value="1"/>
</dbReference>
<evidence type="ECO:0000256" key="3">
    <source>
        <dbReference type="SAM" id="MobiDB-lite"/>
    </source>
</evidence>
<dbReference type="GO" id="GO:0080043">
    <property type="term" value="F:quercetin 3-O-glucosyltransferase activity"/>
    <property type="evidence" value="ECO:0007669"/>
    <property type="project" value="TreeGrafter"/>
</dbReference>
<dbReference type="CDD" id="cd03784">
    <property type="entry name" value="GT1_Gtf-like"/>
    <property type="match status" value="2"/>
</dbReference>
<keyword evidence="5" id="KW-1185">Reference proteome</keyword>
<proteinExistence type="inferred from homology"/>
<dbReference type="Pfam" id="PF00201">
    <property type="entry name" value="UDPGT"/>
    <property type="match status" value="2"/>
</dbReference>
<dbReference type="InterPro" id="IPR002213">
    <property type="entry name" value="UDP_glucos_trans"/>
</dbReference>
<dbReference type="FunFam" id="3.40.50.2000:FF:000061">
    <property type="entry name" value="UDP-glycosyltransferase 83A1"/>
    <property type="match status" value="2"/>
</dbReference>
<dbReference type="GO" id="GO:0080044">
    <property type="term" value="F:quercetin 7-O-glucosyltransferase activity"/>
    <property type="evidence" value="ECO:0007669"/>
    <property type="project" value="TreeGrafter"/>
</dbReference>
<feature type="compositionally biased region" description="Basic and acidic residues" evidence="3">
    <location>
        <begin position="67"/>
        <end position="77"/>
    </location>
</feature>
<dbReference type="FunFam" id="3.40.50.2000:FF:000133">
    <property type="entry name" value="UDP-glycosyltransferase 83A1"/>
    <property type="match status" value="2"/>
</dbReference>
<dbReference type="SUPFAM" id="SSF53756">
    <property type="entry name" value="UDP-Glycosyltransferase/glycogen phosphorylase"/>
    <property type="match status" value="2"/>
</dbReference>
<dbReference type="InterPro" id="IPR035595">
    <property type="entry name" value="UDP_glycos_trans_CS"/>
</dbReference>
<dbReference type="AlphaFoldDB" id="A0A498J8E3"/>
<dbReference type="Gene3D" id="3.40.50.2000">
    <property type="entry name" value="Glycogen Phosphorylase B"/>
    <property type="match status" value="5"/>
</dbReference>
<evidence type="ECO:0000256" key="2">
    <source>
        <dbReference type="ARBA" id="ARBA00022679"/>
    </source>
</evidence>
<evidence type="ECO:0000313" key="5">
    <source>
        <dbReference type="Proteomes" id="UP000290289"/>
    </source>
</evidence>
<dbReference type="STRING" id="3750.A0A498J8E3"/>
<dbReference type="PROSITE" id="PS00375">
    <property type="entry name" value="UDPGT"/>
    <property type="match status" value="1"/>
</dbReference>
<dbReference type="Proteomes" id="UP000290289">
    <property type="component" value="Chromosome 9"/>
</dbReference>
<accession>A0A498J8E3</accession>
<evidence type="ECO:0000256" key="1">
    <source>
        <dbReference type="ARBA" id="ARBA00009995"/>
    </source>
</evidence>
<dbReference type="EMBL" id="RDQH01000335">
    <property type="protein sequence ID" value="RXH89661.1"/>
    <property type="molecule type" value="Genomic_DNA"/>
</dbReference>
<dbReference type="PANTHER" id="PTHR11926:SF1412">
    <property type="entry name" value="UDP-GLYCOSYLTRANSFERASE 83A1-LIKE"/>
    <property type="match status" value="1"/>
</dbReference>
<organism evidence="4 5">
    <name type="scientific">Malus domestica</name>
    <name type="common">Apple</name>
    <name type="synonym">Pyrus malus</name>
    <dbReference type="NCBI Taxonomy" id="3750"/>
    <lineage>
        <taxon>Eukaryota</taxon>
        <taxon>Viridiplantae</taxon>
        <taxon>Streptophyta</taxon>
        <taxon>Embryophyta</taxon>
        <taxon>Tracheophyta</taxon>
        <taxon>Spermatophyta</taxon>
        <taxon>Magnoliopsida</taxon>
        <taxon>eudicotyledons</taxon>
        <taxon>Gunneridae</taxon>
        <taxon>Pentapetalae</taxon>
        <taxon>rosids</taxon>
        <taxon>fabids</taxon>
        <taxon>Rosales</taxon>
        <taxon>Rosaceae</taxon>
        <taxon>Amygdaloideae</taxon>
        <taxon>Maleae</taxon>
        <taxon>Malus</taxon>
    </lineage>
</organism>
<keyword evidence="2" id="KW-0808">Transferase</keyword>
<name>A0A498J8E3_MALDO</name>
<dbReference type="InterPro" id="IPR018247">
    <property type="entry name" value="EF_Hand_1_Ca_BS"/>
</dbReference>
<comment type="caution">
    <text evidence="4">The sequence shown here is derived from an EMBL/GenBank/DDBJ whole genome shotgun (WGS) entry which is preliminary data.</text>
</comment>
<reference evidence="4 5" key="1">
    <citation type="submission" date="2018-10" db="EMBL/GenBank/DDBJ databases">
        <title>A high-quality apple genome assembly.</title>
        <authorList>
            <person name="Hu J."/>
        </authorList>
    </citation>
    <scope>NUCLEOTIDE SEQUENCE [LARGE SCALE GENOMIC DNA]</scope>
    <source>
        <strain evidence="5">cv. HFTH1</strain>
        <tissue evidence="4">Young leaf</tissue>
    </source>
</reference>
<comment type="similarity">
    <text evidence="1">Belongs to the UDP-glycosyltransferase family.</text>
</comment>
<protein>
    <submittedName>
        <fullName evidence="4">Uncharacterized protein</fullName>
    </submittedName>
</protein>
<sequence length="1083" mass="120549">MAMNNIEEGKLSETIRLVMAGKLEEFIEQINGSNGDQFACVLADPSLRRGRKLQRKKASSKRATFCPKREKEQEQKMSRPHIVAIPYPAQGHVIPLMEFSQSLVNHGIKVSFVNTEYNHKRIVKALAGESLIDLVSLPDGLEPWEDKSELEQLSEAMKWIMPEKLEELIEKINGGEGENVTCVMADHHISWALEVAEKMNVKAVAFWPAAAASLAVVLSVPKYIDEGIVDKDGTILKSQNVDLGTNMPTMKTKDFAWACIGDYTLQNMMLEMVLKMNSNLKLAQRVVCNSAHDLEPEAFTLTPEILPIGPLLASSRQGTSTGNFWPQDSTCLEWLDQQPPSSVIYAAFGSFTVFDPTQFKELALALELSERPFLWVVRSDTTDSTCDPYPEGYLERVASRGLMVSWAPQQKVLAHPSIACFVSHCGWNSTLEGISNGVPILCWPYFADQFINESYICDVWKAGLKFDRNESGLITKEEIKNKVEQLLGVEEFKETASKLKEFAMTSIKEGGQSNKNFNNFIEWLHPHILAIPVPAQGHVIPMMALSQCLVNHGFKVTFVNTDFNHNRVANALPDGQSHMTKDRIDLVSIPDGLEPGEDRRDLGLLTEAMRRVMPGKLEELIEKINGGDDEKITCVIADQGIGWALEVAAKMKIKAVAFWTASAAVLALKLNIPKLIDEGIIDNDGTVLKSQAIQLAPNMPAIKTADFVWACIGNETTQKIMFQFMVRSIKAVQVADWILCNSAYGLEPAAFTFAPEIFPIGPLLASSRLENSAGNFWQQDSTCLQWLDQQLPSSVIYVAFGSFTIFNQTQFLELALALELSERPFLWVVRPDITDTTSDPYPEGYKERVASRGQMVSWAPQQKVLAHPSIACFLSHCGWNSTLEGLSNGLPFLCWPYFADQFTNESYICDVWKVGLKFEKNETGIVLKEEIKNKVDQLLGDEIYTARARKLKEVAITNVTFVNTDFNHNRVTNTLPDDQSHIRRDCIDLVSIPDGLEPGQDTNDPGKLSEAMQQVMPGKLEELIEKINNRGEGYRVGSGNCGEDENQGGRLLAGISCSLALKLSIPELIYEGIIDNDGTILKN</sequence>
<gene>
    <name evidence="4" type="ORF">DVH24_032018</name>
</gene>
<feature type="region of interest" description="Disordered" evidence="3">
    <location>
        <begin position="52"/>
        <end position="77"/>
    </location>
</feature>
<evidence type="ECO:0000313" key="4">
    <source>
        <dbReference type="EMBL" id="RXH89661.1"/>
    </source>
</evidence>